<dbReference type="SUPFAM" id="SSF47413">
    <property type="entry name" value="lambda repressor-like DNA-binding domains"/>
    <property type="match status" value="1"/>
</dbReference>
<evidence type="ECO:0000256" key="3">
    <source>
        <dbReference type="ARBA" id="ARBA00023163"/>
    </source>
</evidence>
<dbReference type="PANTHER" id="PTHR30146:SF109">
    <property type="entry name" value="HTH-TYPE TRANSCRIPTIONAL REGULATOR GALS"/>
    <property type="match status" value="1"/>
</dbReference>
<keyword evidence="2" id="KW-0238">DNA-binding</keyword>
<reference evidence="6" key="1">
    <citation type="journal article" date="2014" name="Int. J. Syst. Evol. Microbiol.">
        <title>Complete genome sequence of Corynebacterium casei LMG S-19264T (=DSM 44701T), isolated from a smear-ripened cheese.</title>
        <authorList>
            <consortium name="US DOE Joint Genome Institute (JGI-PGF)"/>
            <person name="Walter F."/>
            <person name="Albersmeier A."/>
            <person name="Kalinowski J."/>
            <person name="Ruckert C."/>
        </authorList>
    </citation>
    <scope>NUCLEOTIDE SEQUENCE</scope>
    <source>
        <strain evidence="6">CCM 8606</strain>
    </source>
</reference>
<evidence type="ECO:0000259" key="5">
    <source>
        <dbReference type="PROSITE" id="PS50943"/>
    </source>
</evidence>
<organism evidence="6 7">
    <name type="scientific">Galliscardovia ingluviei</name>
    <dbReference type="NCBI Taxonomy" id="1769422"/>
    <lineage>
        <taxon>Bacteria</taxon>
        <taxon>Bacillati</taxon>
        <taxon>Actinomycetota</taxon>
        <taxon>Actinomycetes</taxon>
        <taxon>Bifidobacteriales</taxon>
        <taxon>Bifidobacteriaceae</taxon>
        <taxon>Galliscardovia</taxon>
    </lineage>
</organism>
<proteinExistence type="predicted"/>
<evidence type="ECO:0000256" key="1">
    <source>
        <dbReference type="ARBA" id="ARBA00023015"/>
    </source>
</evidence>
<dbReference type="CDD" id="cd01392">
    <property type="entry name" value="HTH_LacI"/>
    <property type="match status" value="1"/>
</dbReference>
<dbReference type="InterPro" id="IPR046335">
    <property type="entry name" value="LacI/GalR-like_sensor"/>
</dbReference>
<dbReference type="PROSITE" id="PS50932">
    <property type="entry name" value="HTH_LACI_2"/>
    <property type="match status" value="1"/>
</dbReference>
<keyword evidence="1" id="KW-0805">Transcription regulation</keyword>
<dbReference type="GO" id="GO:0000976">
    <property type="term" value="F:transcription cis-regulatory region binding"/>
    <property type="evidence" value="ECO:0007669"/>
    <property type="project" value="TreeGrafter"/>
</dbReference>
<dbReference type="InterPro" id="IPR001387">
    <property type="entry name" value="Cro/C1-type_HTH"/>
</dbReference>
<evidence type="ECO:0000259" key="4">
    <source>
        <dbReference type="PROSITE" id="PS50932"/>
    </source>
</evidence>
<dbReference type="Proteomes" id="UP000619536">
    <property type="component" value="Unassembled WGS sequence"/>
</dbReference>
<dbReference type="Pfam" id="PF13377">
    <property type="entry name" value="Peripla_BP_3"/>
    <property type="match status" value="1"/>
</dbReference>
<dbReference type="PROSITE" id="PS00356">
    <property type="entry name" value="HTH_LACI_1"/>
    <property type="match status" value="1"/>
</dbReference>
<sequence length="352" mass="38276">MAQQRKSTIHDIAQLAGVSRATVSRYLNGHRWVSSESAEKIKAAIEQTHYVANTHARALATGKAGSVAFLLGEPQKLLFEDPNFASLLRAVADELGKRNTSFLMMTTDNAQEEQRNLEYLQAGHVDGVIQVAWHQDSSSMIRGLVKAGIPTVVAEHPSDDTLPVGYVHVEDYGGARKAVEYLLDHGGKRVAMISGPQGPSGTRDRVRGFIDTVTMYTQIHQGDPSLPVNLQEYCDTHIVYGDYSAASGEECMTKLLAQDCTIDAVFVSSDAMAVGAIRALRNQGLQIPQDVQIIGFDDSSAAKLADPPLTTIRQPFDEIGKHLVQQLMQIIDGQAPVGVTLPCELVVRESTR</sequence>
<evidence type="ECO:0000313" key="7">
    <source>
        <dbReference type="Proteomes" id="UP000619536"/>
    </source>
</evidence>
<dbReference type="PRINTS" id="PR00036">
    <property type="entry name" value="HTHLACI"/>
</dbReference>
<accession>A0A8J3EZB6</accession>
<dbReference type="RefSeq" id="WP_188355585.1">
    <property type="nucleotide sequence ID" value="NZ_BMDH01000004.1"/>
</dbReference>
<dbReference type="GO" id="GO:0003700">
    <property type="term" value="F:DNA-binding transcription factor activity"/>
    <property type="evidence" value="ECO:0007669"/>
    <property type="project" value="TreeGrafter"/>
</dbReference>
<dbReference type="CDD" id="cd06267">
    <property type="entry name" value="PBP1_LacI_sugar_binding-like"/>
    <property type="match status" value="1"/>
</dbReference>
<comment type="caution">
    <text evidence="6">The sequence shown here is derived from an EMBL/GenBank/DDBJ whole genome shotgun (WGS) entry which is preliminary data.</text>
</comment>
<dbReference type="Gene3D" id="3.40.50.2300">
    <property type="match status" value="2"/>
</dbReference>
<feature type="domain" description="HTH cro/C1-type" evidence="5">
    <location>
        <begin position="8"/>
        <end position="51"/>
    </location>
</feature>
<dbReference type="SMART" id="SM00354">
    <property type="entry name" value="HTH_LACI"/>
    <property type="match status" value="1"/>
</dbReference>
<keyword evidence="7" id="KW-1185">Reference proteome</keyword>
<dbReference type="AlphaFoldDB" id="A0A8J3EZB6"/>
<dbReference type="InterPro" id="IPR028082">
    <property type="entry name" value="Peripla_BP_I"/>
</dbReference>
<dbReference type="Pfam" id="PF00356">
    <property type="entry name" value="LacI"/>
    <property type="match status" value="1"/>
</dbReference>
<dbReference type="SUPFAM" id="SSF53822">
    <property type="entry name" value="Periplasmic binding protein-like I"/>
    <property type="match status" value="1"/>
</dbReference>
<evidence type="ECO:0000313" key="6">
    <source>
        <dbReference type="EMBL" id="GGI15097.1"/>
    </source>
</evidence>
<feature type="domain" description="HTH lacI-type" evidence="4">
    <location>
        <begin position="7"/>
        <end position="61"/>
    </location>
</feature>
<dbReference type="PANTHER" id="PTHR30146">
    <property type="entry name" value="LACI-RELATED TRANSCRIPTIONAL REPRESSOR"/>
    <property type="match status" value="1"/>
</dbReference>
<gene>
    <name evidence="6" type="ORF">GCM10007377_14210</name>
</gene>
<name>A0A8J3EZB6_9BIFI</name>
<dbReference type="PROSITE" id="PS50943">
    <property type="entry name" value="HTH_CROC1"/>
    <property type="match status" value="1"/>
</dbReference>
<protein>
    <submittedName>
        <fullName evidence="6">Transcriptional regulator</fullName>
    </submittedName>
</protein>
<reference evidence="6" key="2">
    <citation type="submission" date="2020-09" db="EMBL/GenBank/DDBJ databases">
        <authorList>
            <person name="Sun Q."/>
            <person name="Sedlacek I."/>
        </authorList>
    </citation>
    <scope>NUCLEOTIDE SEQUENCE</scope>
    <source>
        <strain evidence="6">CCM 8606</strain>
    </source>
</reference>
<dbReference type="Gene3D" id="1.10.260.40">
    <property type="entry name" value="lambda repressor-like DNA-binding domains"/>
    <property type="match status" value="1"/>
</dbReference>
<dbReference type="InterPro" id="IPR000843">
    <property type="entry name" value="HTH_LacI"/>
</dbReference>
<dbReference type="InterPro" id="IPR010982">
    <property type="entry name" value="Lambda_DNA-bd_dom_sf"/>
</dbReference>
<keyword evidence="3" id="KW-0804">Transcription</keyword>
<evidence type="ECO:0000256" key="2">
    <source>
        <dbReference type="ARBA" id="ARBA00023125"/>
    </source>
</evidence>
<dbReference type="EMBL" id="BMDH01000004">
    <property type="protein sequence ID" value="GGI15097.1"/>
    <property type="molecule type" value="Genomic_DNA"/>
</dbReference>